<evidence type="ECO:0000313" key="1">
    <source>
        <dbReference type="EMBL" id="KAI9382133.1"/>
    </source>
</evidence>
<keyword evidence="2" id="KW-1185">Reference proteome</keyword>
<accession>A0ACC0RYC1</accession>
<organism evidence="1 2">
    <name type="scientific">Populus trichocarpa</name>
    <name type="common">Western balsam poplar</name>
    <name type="synonym">Populus balsamifera subsp. trichocarpa</name>
    <dbReference type="NCBI Taxonomy" id="3694"/>
    <lineage>
        <taxon>Eukaryota</taxon>
        <taxon>Viridiplantae</taxon>
        <taxon>Streptophyta</taxon>
        <taxon>Embryophyta</taxon>
        <taxon>Tracheophyta</taxon>
        <taxon>Spermatophyta</taxon>
        <taxon>Magnoliopsida</taxon>
        <taxon>eudicotyledons</taxon>
        <taxon>Gunneridae</taxon>
        <taxon>Pentapetalae</taxon>
        <taxon>rosids</taxon>
        <taxon>fabids</taxon>
        <taxon>Malpighiales</taxon>
        <taxon>Salicaceae</taxon>
        <taxon>Saliceae</taxon>
        <taxon>Populus</taxon>
    </lineage>
</organism>
<reference evidence="1 2" key="1">
    <citation type="journal article" date="2006" name="Science">
        <title>The genome of black cottonwood, Populus trichocarpa (Torr. &amp; Gray).</title>
        <authorList>
            <person name="Tuskan G.A."/>
            <person name="Difazio S."/>
            <person name="Jansson S."/>
            <person name="Bohlmann J."/>
            <person name="Grigoriev I."/>
            <person name="Hellsten U."/>
            <person name="Putnam N."/>
            <person name="Ralph S."/>
            <person name="Rombauts S."/>
            <person name="Salamov A."/>
            <person name="Schein J."/>
            <person name="Sterck L."/>
            <person name="Aerts A."/>
            <person name="Bhalerao R.R."/>
            <person name="Bhalerao R.P."/>
            <person name="Blaudez D."/>
            <person name="Boerjan W."/>
            <person name="Brun A."/>
            <person name="Brunner A."/>
            <person name="Busov V."/>
            <person name="Campbell M."/>
            <person name="Carlson J."/>
            <person name="Chalot M."/>
            <person name="Chapman J."/>
            <person name="Chen G.L."/>
            <person name="Cooper D."/>
            <person name="Coutinho P.M."/>
            <person name="Couturier J."/>
            <person name="Covert S."/>
            <person name="Cronk Q."/>
            <person name="Cunningham R."/>
            <person name="Davis J."/>
            <person name="Degroeve S."/>
            <person name="Dejardin A."/>
            <person name="Depamphilis C."/>
            <person name="Detter J."/>
            <person name="Dirks B."/>
            <person name="Dubchak I."/>
            <person name="Duplessis S."/>
            <person name="Ehlting J."/>
            <person name="Ellis B."/>
            <person name="Gendler K."/>
            <person name="Goodstein D."/>
            <person name="Gribskov M."/>
            <person name="Grimwood J."/>
            <person name="Groover A."/>
            <person name="Gunter L."/>
            <person name="Hamberger B."/>
            <person name="Heinze B."/>
            <person name="Helariutta Y."/>
            <person name="Henrissat B."/>
            <person name="Holligan D."/>
            <person name="Holt R."/>
            <person name="Huang W."/>
            <person name="Islam-Faridi N."/>
            <person name="Jones S."/>
            <person name="Jones-Rhoades M."/>
            <person name="Jorgensen R."/>
            <person name="Joshi C."/>
            <person name="Kangasjarvi J."/>
            <person name="Karlsson J."/>
            <person name="Kelleher C."/>
            <person name="Kirkpatrick R."/>
            <person name="Kirst M."/>
            <person name="Kohler A."/>
            <person name="Kalluri U."/>
            <person name="Larimer F."/>
            <person name="Leebens-Mack J."/>
            <person name="Leple J.C."/>
            <person name="Locascio P."/>
            <person name="Lou Y."/>
            <person name="Lucas S."/>
            <person name="Martin F."/>
            <person name="Montanini B."/>
            <person name="Napoli C."/>
            <person name="Nelson D.R."/>
            <person name="Nelson C."/>
            <person name="Nieminen K."/>
            <person name="Nilsson O."/>
            <person name="Pereda V."/>
            <person name="Peter G."/>
            <person name="Philippe R."/>
            <person name="Pilate G."/>
            <person name="Poliakov A."/>
            <person name="Razumovskaya J."/>
            <person name="Richardson P."/>
            <person name="Rinaldi C."/>
            <person name="Ritland K."/>
            <person name="Rouze P."/>
            <person name="Ryaboy D."/>
            <person name="Schmutz J."/>
            <person name="Schrader J."/>
            <person name="Segerman B."/>
            <person name="Shin H."/>
            <person name="Siddiqui A."/>
            <person name="Sterky F."/>
            <person name="Terry A."/>
            <person name="Tsai C.J."/>
            <person name="Uberbacher E."/>
            <person name="Unneberg P."/>
            <person name="Vahala J."/>
            <person name="Wall K."/>
            <person name="Wessler S."/>
            <person name="Yang G."/>
            <person name="Yin T."/>
            <person name="Douglas C."/>
            <person name="Marra M."/>
            <person name="Sandberg G."/>
            <person name="Van de Peer Y."/>
            <person name="Rokhsar D."/>
        </authorList>
    </citation>
    <scope>NUCLEOTIDE SEQUENCE [LARGE SCALE GENOMIC DNA]</scope>
    <source>
        <strain evidence="2">cv. Nisqually</strain>
    </source>
</reference>
<proteinExistence type="predicted"/>
<evidence type="ECO:0000313" key="2">
    <source>
        <dbReference type="Proteomes" id="UP000006729"/>
    </source>
</evidence>
<comment type="caution">
    <text evidence="1">The sequence shown here is derived from an EMBL/GenBank/DDBJ whole genome shotgun (WGS) entry which is preliminary data.</text>
</comment>
<dbReference type="EMBL" id="CM009303">
    <property type="protein sequence ID" value="KAI9382133.1"/>
    <property type="molecule type" value="Genomic_DNA"/>
</dbReference>
<gene>
    <name evidence="1" type="ORF">POPTR_014G087801v4</name>
</gene>
<protein>
    <submittedName>
        <fullName evidence="1">Uncharacterized protein</fullName>
    </submittedName>
</protein>
<dbReference type="Proteomes" id="UP000006729">
    <property type="component" value="Chromosome 14"/>
</dbReference>
<name>A0ACC0RYC1_POPTR</name>
<sequence>MLITVLSVNRHKSPQDNQKEQNYKRDRAAETDDYHASSIPSSLFPQLQHVALVQNVLLVYNKTGGYFPTTYGFTRLPQRETTELPLITTVTDQSNRIQLR</sequence>